<dbReference type="Gene3D" id="3.90.79.10">
    <property type="entry name" value="Nucleoside Triphosphate Pyrophosphohydrolase"/>
    <property type="match status" value="1"/>
</dbReference>
<evidence type="ECO:0000256" key="2">
    <source>
        <dbReference type="ARBA" id="ARBA00022801"/>
    </source>
</evidence>
<evidence type="ECO:0000259" key="6">
    <source>
        <dbReference type="PROSITE" id="PS51462"/>
    </source>
</evidence>
<keyword evidence="8" id="KW-1185">Reference proteome</keyword>
<dbReference type="InterPro" id="IPR000086">
    <property type="entry name" value="NUDIX_hydrolase_dom"/>
</dbReference>
<dbReference type="EMBL" id="JALLPB020000285">
    <property type="protein sequence ID" value="KAL3811037.1"/>
    <property type="molecule type" value="Genomic_DNA"/>
</dbReference>
<dbReference type="Gene3D" id="3.30.1220.10">
    <property type="entry name" value="CobW-like, C-terminal domain"/>
    <property type="match status" value="1"/>
</dbReference>
<feature type="domain" description="Nudix hydrolase" evidence="6">
    <location>
        <begin position="339"/>
        <end position="475"/>
    </location>
</feature>
<dbReference type="PANTHER" id="PTHR43603">
    <property type="entry name" value="COBW DOMAIN-CONTAINING PROTEIN DDB_G0274527"/>
    <property type="match status" value="1"/>
</dbReference>
<sequence>MSRKACMDKTSWRIPTMYIFTGDYGPFHCKNAVAIEDVLVLLVATSKDDANDNNHRRQDGGVACRHPMYDYAIQAQNILLGESHQADFEIGFRHIMIVDVADMVMLGGEGDDAAGVGTSLKDLIQKEEESREPVKGFGKTLVKLFQRMNLKNAVLAADGDLCAVLLKLHGALGAGIATDVWLLHPVLSTGFVNSHLANIGKRKLPRLAMTKGHGKTRDESKPTRIHLVFQDDAARFKREEIIRHVFPHGTTSVIPPRGDGYGVFLSVFGDGSEGDLVYDPHHFDIVGKSLFVSTFRVEMNRHTKQYEKKCEDITGELLKVRAIEESGIGLTTEIIDWNCCERHVGALILRGNRCVLVRSLSGEWAGMKFPSVKPHPNELPTSAAIRAVVEFTGVDEGEVKTLDLVSPVIVYAPCGHRIITQLIPLYATAPPPDGPLEDADIEDDATPYDWYTLPNALKKLDDRSAAALRSISLNLVEAANVGVLDCKWGGVFGQELTITIRGDSSTESVNGLLTAPVEPWKPPPPNKDVLWDVREANAIISSRLLSTCENGQPYKLPVTLLSGFLGAGKTTLLTHILANYDGLKVAVLVNDIGEVNIDAAVVRQHSVSVTQREEHLVELSNGCICCTLREDLLVEVAKIASQGFEYLIIESSGVSEPLPVAETFTFEDATGMSLGDVSRLDTLVTVVDGSTFLTELNSIMLLRERSWNTTPQDQRTISHLLCDQVEFANVVVVNKCDLLSLDEKGRVFDTIEQMNPKAKLVESVHSKVPLEFVLGTGLFSLSEAEDHDRWLKETRIGGHIPETIEYGISSFTYRARRPFFPNKLADALDAMIDKVAPFDKSIVLRAKGFVWLGSFYSVQGDFSLAGSHYTLMPGNPWWAEIDKEHWPQGLEDALVPPLWQEPFGDRQQEIVIIGQSLDKDSIIRALDDCLLTEDDLRKGKDVWIQLCADAGDPYYENWYHAIESIANAPKIGHSHDHCHDHCHD</sequence>
<gene>
    <name evidence="7" type="ORF">ACHAXA_008282</name>
</gene>
<keyword evidence="2" id="KW-0378">Hydrolase</keyword>
<dbReference type="InterPro" id="IPR015797">
    <property type="entry name" value="NUDIX_hydrolase-like_dom_sf"/>
</dbReference>
<organism evidence="7 8">
    <name type="scientific">Cyclostephanos tholiformis</name>
    <dbReference type="NCBI Taxonomy" id="382380"/>
    <lineage>
        <taxon>Eukaryota</taxon>
        <taxon>Sar</taxon>
        <taxon>Stramenopiles</taxon>
        <taxon>Ochrophyta</taxon>
        <taxon>Bacillariophyta</taxon>
        <taxon>Coscinodiscophyceae</taxon>
        <taxon>Thalassiosirophycidae</taxon>
        <taxon>Stephanodiscales</taxon>
        <taxon>Stephanodiscaceae</taxon>
        <taxon>Cyclostephanos</taxon>
    </lineage>
</organism>
<comment type="similarity">
    <text evidence="4">Belongs to the SIMIBI class G3E GTPase family. ZNG1 subfamily.</text>
</comment>
<protein>
    <recommendedName>
        <fullName evidence="6">Nudix hydrolase domain-containing protein</fullName>
    </recommendedName>
</protein>
<comment type="catalytic activity">
    <reaction evidence="5">
        <text>GTP + H2O = GDP + phosphate + H(+)</text>
        <dbReference type="Rhea" id="RHEA:19669"/>
        <dbReference type="ChEBI" id="CHEBI:15377"/>
        <dbReference type="ChEBI" id="CHEBI:15378"/>
        <dbReference type="ChEBI" id="CHEBI:37565"/>
        <dbReference type="ChEBI" id="CHEBI:43474"/>
        <dbReference type="ChEBI" id="CHEBI:58189"/>
    </reaction>
    <physiologicalReaction direction="left-to-right" evidence="5">
        <dbReference type="Rhea" id="RHEA:19670"/>
    </physiologicalReaction>
</comment>
<dbReference type="InterPro" id="IPR003495">
    <property type="entry name" value="CobW/HypB/UreG_nucleotide-bd"/>
</dbReference>
<dbReference type="SUPFAM" id="SSF52540">
    <property type="entry name" value="P-loop containing nucleoside triphosphate hydrolases"/>
    <property type="match status" value="1"/>
</dbReference>
<evidence type="ECO:0000256" key="5">
    <source>
        <dbReference type="ARBA" id="ARBA00049117"/>
    </source>
</evidence>
<proteinExistence type="inferred from homology"/>
<comment type="caution">
    <text evidence="7">The sequence shown here is derived from an EMBL/GenBank/DDBJ whole genome shotgun (WGS) entry which is preliminary data.</text>
</comment>
<reference evidence="7 8" key="1">
    <citation type="submission" date="2024-10" db="EMBL/GenBank/DDBJ databases">
        <title>Updated reference genomes for cyclostephanoid diatoms.</title>
        <authorList>
            <person name="Roberts W.R."/>
            <person name="Alverson A.J."/>
        </authorList>
    </citation>
    <scope>NUCLEOTIDE SEQUENCE [LARGE SCALE GENOMIC DNA]</scope>
    <source>
        <strain evidence="7 8">AJA228-03</strain>
    </source>
</reference>
<name>A0ABD3RDG3_9STRA</name>
<dbReference type="CDD" id="cd03112">
    <property type="entry name" value="CobW-like"/>
    <property type="match status" value="1"/>
</dbReference>
<evidence type="ECO:0000313" key="8">
    <source>
        <dbReference type="Proteomes" id="UP001530377"/>
    </source>
</evidence>
<dbReference type="InterPro" id="IPR011629">
    <property type="entry name" value="CobW-like_C"/>
</dbReference>
<dbReference type="SUPFAM" id="SSF90002">
    <property type="entry name" value="Hypothetical protein YjiA, C-terminal domain"/>
    <property type="match status" value="1"/>
</dbReference>
<dbReference type="InterPro" id="IPR051927">
    <property type="entry name" value="Zn_Chap_cDPG_Synth"/>
</dbReference>
<dbReference type="GO" id="GO:0000166">
    <property type="term" value="F:nucleotide binding"/>
    <property type="evidence" value="ECO:0007669"/>
    <property type="project" value="UniProtKB-KW"/>
</dbReference>
<dbReference type="SMART" id="SM00833">
    <property type="entry name" value="CobW_C"/>
    <property type="match status" value="1"/>
</dbReference>
<dbReference type="PROSITE" id="PS51462">
    <property type="entry name" value="NUDIX"/>
    <property type="match status" value="1"/>
</dbReference>
<keyword evidence="1" id="KW-0547">Nucleotide-binding</keyword>
<dbReference type="AlphaFoldDB" id="A0ABD3RDG3"/>
<evidence type="ECO:0000313" key="7">
    <source>
        <dbReference type="EMBL" id="KAL3811037.1"/>
    </source>
</evidence>
<dbReference type="Gene3D" id="3.40.50.300">
    <property type="entry name" value="P-loop containing nucleotide triphosphate hydrolases"/>
    <property type="match status" value="1"/>
</dbReference>
<evidence type="ECO:0000256" key="4">
    <source>
        <dbReference type="ARBA" id="ARBA00034320"/>
    </source>
</evidence>
<evidence type="ECO:0000256" key="1">
    <source>
        <dbReference type="ARBA" id="ARBA00022741"/>
    </source>
</evidence>
<dbReference type="Pfam" id="PF02492">
    <property type="entry name" value="cobW"/>
    <property type="match status" value="1"/>
</dbReference>
<dbReference type="PANTHER" id="PTHR43603:SF1">
    <property type="entry name" value="ZINC-REGULATED GTPASE METALLOPROTEIN ACTIVATOR 1"/>
    <property type="match status" value="1"/>
</dbReference>
<dbReference type="Proteomes" id="UP001530377">
    <property type="component" value="Unassembled WGS sequence"/>
</dbReference>
<evidence type="ECO:0000256" key="3">
    <source>
        <dbReference type="ARBA" id="ARBA00023186"/>
    </source>
</evidence>
<dbReference type="InterPro" id="IPR027417">
    <property type="entry name" value="P-loop_NTPase"/>
</dbReference>
<dbReference type="SUPFAM" id="SSF55811">
    <property type="entry name" value="Nudix"/>
    <property type="match status" value="1"/>
</dbReference>
<dbReference type="Pfam" id="PF07683">
    <property type="entry name" value="CobW_C"/>
    <property type="match status" value="1"/>
</dbReference>
<dbReference type="GO" id="GO:0016787">
    <property type="term" value="F:hydrolase activity"/>
    <property type="evidence" value="ECO:0007669"/>
    <property type="project" value="UniProtKB-KW"/>
</dbReference>
<keyword evidence="3" id="KW-0143">Chaperone</keyword>
<accession>A0ABD3RDG3</accession>
<dbReference type="InterPro" id="IPR036627">
    <property type="entry name" value="CobW-likC_sf"/>
</dbReference>